<evidence type="ECO:0000256" key="1">
    <source>
        <dbReference type="SAM" id="MobiDB-lite"/>
    </source>
</evidence>
<keyword evidence="2" id="KW-1133">Transmembrane helix</keyword>
<evidence type="ECO:0000256" key="2">
    <source>
        <dbReference type="SAM" id="Phobius"/>
    </source>
</evidence>
<feature type="transmembrane region" description="Helical" evidence="2">
    <location>
        <begin position="134"/>
        <end position="156"/>
    </location>
</feature>
<protein>
    <submittedName>
        <fullName evidence="3">Uncharacterized protein</fullName>
    </submittedName>
</protein>
<keyword evidence="2" id="KW-0812">Transmembrane</keyword>
<keyword evidence="4" id="KW-1185">Reference proteome</keyword>
<reference evidence="3 4" key="1">
    <citation type="submission" date="2016-09" db="EMBL/GenBank/DDBJ databases">
        <title>Pseudonocardia autotrophica DSM535, a candidate organism with high potential of specific P450 cytochromes.</title>
        <authorList>
            <person name="Grumaz C."/>
            <person name="Vainshtein Y."/>
            <person name="Kirstahler P."/>
            <person name="Sohn K."/>
        </authorList>
    </citation>
    <scope>NUCLEOTIDE SEQUENCE [LARGE SCALE GENOMIC DNA]</scope>
    <source>
        <strain evidence="3 4">DSM 535</strain>
    </source>
</reference>
<feature type="region of interest" description="Disordered" evidence="1">
    <location>
        <begin position="116"/>
        <end position="136"/>
    </location>
</feature>
<dbReference type="EMBL" id="MIGB01000039">
    <property type="protein sequence ID" value="OSY36484.1"/>
    <property type="molecule type" value="Genomic_DNA"/>
</dbReference>
<dbReference type="RefSeq" id="WP_125911661.1">
    <property type="nucleotide sequence ID" value="NZ_AP018920.1"/>
</dbReference>
<comment type="caution">
    <text evidence="3">The sequence shown here is derived from an EMBL/GenBank/DDBJ whole genome shotgun (WGS) entry which is preliminary data.</text>
</comment>
<proteinExistence type="predicted"/>
<dbReference type="AlphaFoldDB" id="A0A1Y2MMJ3"/>
<evidence type="ECO:0000313" key="3">
    <source>
        <dbReference type="EMBL" id="OSY36484.1"/>
    </source>
</evidence>
<keyword evidence="2" id="KW-0472">Membrane</keyword>
<dbReference type="Proteomes" id="UP000194360">
    <property type="component" value="Unassembled WGS sequence"/>
</dbReference>
<name>A0A1Y2MMJ3_PSEAH</name>
<sequence length="250" mass="25817">MSSSRRRADPLGELRPLLALARMDCVDALSSQVDGLVEAAVRRPARAGDARWWRAALDRPACDLDDGWSRRAGPPVRRAGAARALGRPGQRVTQITHSGSPVSGSVLVPAALGALPGSRVPRSRRGRPTHRPPGSGVAGLLVSGAATGALLPGAWLSGLLGAGRVLPAAGPGVLLVLAGLVLLGGAGLAVRVRAARVARAREIAHRVRAAVLAAADRELIRRTLDAELAVGARPAPWRRVPRAAGVRRAA</sequence>
<accession>A0A1Y2MMJ3</accession>
<dbReference type="STRING" id="2074.BG845_05406"/>
<feature type="transmembrane region" description="Helical" evidence="2">
    <location>
        <begin position="168"/>
        <end position="190"/>
    </location>
</feature>
<evidence type="ECO:0000313" key="4">
    <source>
        <dbReference type="Proteomes" id="UP000194360"/>
    </source>
</evidence>
<gene>
    <name evidence="3" type="ORF">BG845_05406</name>
</gene>
<organism evidence="3 4">
    <name type="scientific">Pseudonocardia autotrophica</name>
    <name type="common">Amycolata autotrophica</name>
    <name type="synonym">Nocardia autotrophica</name>
    <dbReference type="NCBI Taxonomy" id="2074"/>
    <lineage>
        <taxon>Bacteria</taxon>
        <taxon>Bacillati</taxon>
        <taxon>Actinomycetota</taxon>
        <taxon>Actinomycetes</taxon>
        <taxon>Pseudonocardiales</taxon>
        <taxon>Pseudonocardiaceae</taxon>
        <taxon>Pseudonocardia</taxon>
    </lineage>
</organism>
<feature type="compositionally biased region" description="Basic residues" evidence="1">
    <location>
        <begin position="121"/>
        <end position="130"/>
    </location>
</feature>